<accession>A0A839SRI0</accession>
<feature type="transmembrane region" description="Helical" evidence="6">
    <location>
        <begin position="141"/>
        <end position="161"/>
    </location>
</feature>
<evidence type="ECO:0000259" key="7">
    <source>
        <dbReference type="Pfam" id="PF00892"/>
    </source>
</evidence>
<dbReference type="RefSeq" id="WP_183415391.1">
    <property type="nucleotide sequence ID" value="NZ_JACHXA010000002.1"/>
</dbReference>
<keyword evidence="3 6" id="KW-0812">Transmembrane</keyword>
<name>A0A839SRI0_9PROT</name>
<feature type="transmembrane region" description="Helical" evidence="6">
    <location>
        <begin position="55"/>
        <end position="73"/>
    </location>
</feature>
<comment type="caution">
    <text evidence="8">The sequence shown here is derived from an EMBL/GenBank/DDBJ whole genome shotgun (WGS) entry which is preliminary data.</text>
</comment>
<dbReference type="InterPro" id="IPR037185">
    <property type="entry name" value="EmrE-like"/>
</dbReference>
<feature type="transmembrane region" description="Helical" evidence="6">
    <location>
        <begin position="197"/>
        <end position="218"/>
    </location>
</feature>
<reference evidence="8 9" key="1">
    <citation type="submission" date="2020-08" db="EMBL/GenBank/DDBJ databases">
        <title>Genomic Encyclopedia of Type Strains, Phase III (KMG-III): the genomes of soil and plant-associated and newly described type strains.</title>
        <authorList>
            <person name="Whitman W."/>
        </authorList>
    </citation>
    <scope>NUCLEOTIDE SEQUENCE [LARGE SCALE GENOMIC DNA]</scope>
    <source>
        <strain evidence="8 9">CECT 8803</strain>
    </source>
</reference>
<feature type="domain" description="EamA" evidence="7">
    <location>
        <begin position="24"/>
        <end position="157"/>
    </location>
</feature>
<organism evidence="8 9">
    <name type="scientific">Limibacillus halophilus</name>
    <dbReference type="NCBI Taxonomy" id="1579333"/>
    <lineage>
        <taxon>Bacteria</taxon>
        <taxon>Pseudomonadati</taxon>
        <taxon>Pseudomonadota</taxon>
        <taxon>Alphaproteobacteria</taxon>
        <taxon>Rhodospirillales</taxon>
        <taxon>Rhodovibrionaceae</taxon>
        <taxon>Limibacillus</taxon>
    </lineage>
</organism>
<feature type="domain" description="EamA" evidence="7">
    <location>
        <begin position="167"/>
        <end position="295"/>
    </location>
</feature>
<feature type="transmembrane region" description="Helical" evidence="6">
    <location>
        <begin position="279"/>
        <end position="296"/>
    </location>
</feature>
<feature type="transmembrane region" description="Helical" evidence="6">
    <location>
        <begin position="224"/>
        <end position="242"/>
    </location>
</feature>
<evidence type="ECO:0000313" key="8">
    <source>
        <dbReference type="EMBL" id="MBB3064579.1"/>
    </source>
</evidence>
<evidence type="ECO:0000256" key="6">
    <source>
        <dbReference type="SAM" id="Phobius"/>
    </source>
</evidence>
<evidence type="ECO:0000256" key="5">
    <source>
        <dbReference type="ARBA" id="ARBA00023136"/>
    </source>
</evidence>
<keyword evidence="5 6" id="KW-0472">Membrane</keyword>
<feature type="transmembrane region" description="Helical" evidence="6">
    <location>
        <begin position="167"/>
        <end position="185"/>
    </location>
</feature>
<evidence type="ECO:0000256" key="1">
    <source>
        <dbReference type="ARBA" id="ARBA00004141"/>
    </source>
</evidence>
<dbReference type="AlphaFoldDB" id="A0A839SRI0"/>
<feature type="transmembrane region" description="Helical" evidence="6">
    <location>
        <begin position="25"/>
        <end position="43"/>
    </location>
</feature>
<comment type="similarity">
    <text evidence="2">Belongs to the drug/metabolite transporter (DMT) superfamily. 10 TMS drug/metabolite exporter (DME) (TC 2.A.7.3) family.</text>
</comment>
<sequence>MAAEVAPTGAVEPGPQVGRENPWSAVLWMVGALLSFSAMAIAGREISKELTTSQLMFYRSIIGFAMILIVALGTRRGLAQFRTRHLKTHLLRNLLHFVGQYGWFFAIVYIPLAEVFAIEFTSPLWVAILAPFVLGERFSALRGVGIVVGFAGILVITRPGLESVNQGTIAMVIGAIGFAASTLATKKLSGSETALTILFYMALIQAPIGLVLSLDGFAFPSTLVWAWLVVVTFFGLSAHFCLTRAYRLAEVTFVAPMDYLRLPLIALVGMLLYGEPVEIWLLIGGVLILAGNYLNLRARRNGR</sequence>
<keyword evidence="9" id="KW-1185">Reference proteome</keyword>
<evidence type="ECO:0000256" key="4">
    <source>
        <dbReference type="ARBA" id="ARBA00022989"/>
    </source>
</evidence>
<protein>
    <submittedName>
        <fullName evidence="8">Drug/metabolite transporter (DMT)-like permease</fullName>
    </submittedName>
</protein>
<evidence type="ECO:0000256" key="3">
    <source>
        <dbReference type="ARBA" id="ARBA00022692"/>
    </source>
</evidence>
<feature type="transmembrane region" description="Helical" evidence="6">
    <location>
        <begin position="94"/>
        <end position="110"/>
    </location>
</feature>
<proteinExistence type="inferred from homology"/>
<dbReference type="SUPFAM" id="SSF103481">
    <property type="entry name" value="Multidrug resistance efflux transporter EmrE"/>
    <property type="match status" value="2"/>
</dbReference>
<dbReference type="InterPro" id="IPR000620">
    <property type="entry name" value="EamA_dom"/>
</dbReference>
<dbReference type="PANTHER" id="PTHR22911">
    <property type="entry name" value="ACYL-MALONYL CONDENSING ENZYME-RELATED"/>
    <property type="match status" value="1"/>
</dbReference>
<feature type="transmembrane region" description="Helical" evidence="6">
    <location>
        <begin position="254"/>
        <end position="273"/>
    </location>
</feature>
<keyword evidence="4 6" id="KW-1133">Transmembrane helix</keyword>
<feature type="transmembrane region" description="Helical" evidence="6">
    <location>
        <begin position="116"/>
        <end position="134"/>
    </location>
</feature>
<gene>
    <name evidence="8" type="ORF">FHR98_000851</name>
</gene>
<dbReference type="Pfam" id="PF00892">
    <property type="entry name" value="EamA"/>
    <property type="match status" value="2"/>
</dbReference>
<comment type="subcellular location">
    <subcellularLocation>
        <location evidence="1">Membrane</location>
        <topology evidence="1">Multi-pass membrane protein</topology>
    </subcellularLocation>
</comment>
<evidence type="ECO:0000256" key="2">
    <source>
        <dbReference type="ARBA" id="ARBA00009853"/>
    </source>
</evidence>
<dbReference type="GO" id="GO:0016020">
    <property type="term" value="C:membrane"/>
    <property type="evidence" value="ECO:0007669"/>
    <property type="project" value="UniProtKB-SubCell"/>
</dbReference>
<dbReference type="EMBL" id="JACHXA010000002">
    <property type="protein sequence ID" value="MBB3064579.1"/>
    <property type="molecule type" value="Genomic_DNA"/>
</dbReference>
<dbReference type="PANTHER" id="PTHR22911:SF6">
    <property type="entry name" value="SOLUTE CARRIER FAMILY 35 MEMBER G1"/>
    <property type="match status" value="1"/>
</dbReference>
<dbReference type="Proteomes" id="UP000581135">
    <property type="component" value="Unassembled WGS sequence"/>
</dbReference>
<evidence type="ECO:0000313" key="9">
    <source>
        <dbReference type="Proteomes" id="UP000581135"/>
    </source>
</evidence>